<accession>A0AC34RNM8</accession>
<evidence type="ECO:0000313" key="1">
    <source>
        <dbReference type="Proteomes" id="UP000887576"/>
    </source>
</evidence>
<proteinExistence type="predicted"/>
<name>A0AC34RNM8_9BILA</name>
<organism evidence="1 2">
    <name type="scientific">Panagrolaimus sp. JU765</name>
    <dbReference type="NCBI Taxonomy" id="591449"/>
    <lineage>
        <taxon>Eukaryota</taxon>
        <taxon>Metazoa</taxon>
        <taxon>Ecdysozoa</taxon>
        <taxon>Nematoda</taxon>
        <taxon>Chromadorea</taxon>
        <taxon>Rhabditida</taxon>
        <taxon>Tylenchina</taxon>
        <taxon>Panagrolaimomorpha</taxon>
        <taxon>Panagrolaimoidea</taxon>
        <taxon>Panagrolaimidae</taxon>
        <taxon>Panagrolaimus</taxon>
    </lineage>
</organism>
<dbReference type="WBParaSite" id="JU765_v2.g8490.t1">
    <property type="protein sequence ID" value="JU765_v2.g8490.t1"/>
    <property type="gene ID" value="JU765_v2.g8490"/>
</dbReference>
<evidence type="ECO:0000313" key="2">
    <source>
        <dbReference type="WBParaSite" id="JU765_v2.g8490.t1"/>
    </source>
</evidence>
<reference evidence="2" key="1">
    <citation type="submission" date="2022-11" db="UniProtKB">
        <authorList>
            <consortium name="WormBaseParasite"/>
        </authorList>
    </citation>
    <scope>IDENTIFICATION</scope>
</reference>
<sequence length="167" mass="19118">MYSTLNLLVFLIGFLPGIKSRPSETQNSKQFLHFDLQNDDTIGTFGNEKTIDYYRLLEIEGNNLIVGAADNFLNLTIKNTNSKIEIIKNSNYYWPAERNAEFECNQKAANSEDCRNFIRILTIHTKTDDVLICGTHAYKPKCRIYDPKTKRTKKEFSGTGLSPLDPK</sequence>
<dbReference type="Proteomes" id="UP000887576">
    <property type="component" value="Unplaced"/>
</dbReference>
<protein>
    <submittedName>
        <fullName evidence="2">Sema domain-containing protein</fullName>
    </submittedName>
</protein>